<dbReference type="PANTHER" id="PTHR33055:SF13">
    <property type="entry name" value="TRANSPOSASE"/>
    <property type="match status" value="1"/>
</dbReference>
<evidence type="ECO:0000313" key="5">
    <source>
        <dbReference type="EMBL" id="QCW83902.1"/>
    </source>
</evidence>
<dbReference type="Pfam" id="PF01548">
    <property type="entry name" value="DEDD_Tnp_IS110"/>
    <property type="match status" value="1"/>
</dbReference>
<dbReference type="KEGG" id="mbur:EQU24_06860"/>
<dbReference type="OrthoDB" id="1523051at2"/>
<organism evidence="4 6">
    <name type="scientific">Methylotuvimicrobium buryatense</name>
    <name type="common">Methylomicrobium buryatense</name>
    <dbReference type="NCBI Taxonomy" id="95641"/>
    <lineage>
        <taxon>Bacteria</taxon>
        <taxon>Pseudomonadati</taxon>
        <taxon>Pseudomonadota</taxon>
        <taxon>Gammaproteobacteria</taxon>
        <taxon>Methylococcales</taxon>
        <taxon>Methylococcaceae</taxon>
        <taxon>Methylotuvimicrobium</taxon>
    </lineage>
</organism>
<evidence type="ECO:0000313" key="4">
    <source>
        <dbReference type="EMBL" id="QCW83751.1"/>
    </source>
</evidence>
<dbReference type="NCBIfam" id="NF033542">
    <property type="entry name" value="transpos_IS110"/>
    <property type="match status" value="1"/>
</dbReference>
<reference evidence="6" key="1">
    <citation type="journal article" date="2019" name="J. Bacteriol.">
        <title>A Mutagenic Screen Identifies a TonB-Dependent Receptor Required for the Lanthanide Metal Switch in the Type I Methanotroph 'Methylotuvimicrobium buryatense' 5GB1C.</title>
        <authorList>
            <person name="Groom J.D."/>
            <person name="Ford S.M."/>
            <person name="Pesesky M.W."/>
            <person name="Lidstrom M.E."/>
        </authorList>
    </citation>
    <scope>NUCLEOTIDE SEQUENCE [LARGE SCALE GENOMIC DNA]</scope>
    <source>
        <strain evidence="6">5GB1C</strain>
    </source>
</reference>
<dbReference type="STRING" id="675511.GCA_000341735_01642"/>
<keyword evidence="6" id="KW-1185">Reference proteome</keyword>
<dbReference type="KEGG" id="mbur:EQU24_17890"/>
<dbReference type="InterPro" id="IPR047650">
    <property type="entry name" value="Transpos_IS110"/>
</dbReference>
<dbReference type="AlphaFoldDB" id="A0A4P9UTP7"/>
<evidence type="ECO:0000313" key="3">
    <source>
        <dbReference type="EMBL" id="QCW82004.1"/>
    </source>
</evidence>
<dbReference type="Proteomes" id="UP000305881">
    <property type="component" value="Chromosome"/>
</dbReference>
<dbReference type="RefSeq" id="WP_017840197.1">
    <property type="nucleotide sequence ID" value="NZ_CP035467.1"/>
</dbReference>
<name>A0A4P9UTP7_METBY</name>
<evidence type="ECO:0000259" key="2">
    <source>
        <dbReference type="Pfam" id="PF02371"/>
    </source>
</evidence>
<evidence type="ECO:0000259" key="1">
    <source>
        <dbReference type="Pfam" id="PF01548"/>
    </source>
</evidence>
<dbReference type="KEGG" id="mbur:EQU24_16990"/>
<protein>
    <submittedName>
        <fullName evidence="4">IS110 family transposase</fullName>
    </submittedName>
</protein>
<dbReference type="GO" id="GO:0004803">
    <property type="term" value="F:transposase activity"/>
    <property type="evidence" value="ECO:0007669"/>
    <property type="project" value="InterPro"/>
</dbReference>
<accession>A0A4P9UTP7</accession>
<dbReference type="EMBL" id="CP035467">
    <property type="protein sequence ID" value="QCW83751.1"/>
    <property type="molecule type" value="Genomic_DNA"/>
</dbReference>
<dbReference type="EMBL" id="CP035467">
    <property type="protein sequence ID" value="QCW83902.1"/>
    <property type="molecule type" value="Genomic_DNA"/>
</dbReference>
<gene>
    <name evidence="3" type="ORF">EQU24_06860</name>
    <name evidence="4" type="ORF">EQU24_16990</name>
    <name evidence="5" type="ORF">EQU24_17890</name>
</gene>
<reference evidence="4 6" key="2">
    <citation type="submission" date="2019-01" db="EMBL/GenBank/DDBJ databases">
        <title>A mutagenic screen identifies a TonB-dependent receptor required for the lanthanide metal switch in the Type I methanotroph Methylotuvimicrobium buryatense 5GB1C.</title>
        <authorList>
            <person name="Groom J.D."/>
            <person name="Ford S.M."/>
            <person name="Pesesky M.W."/>
            <person name="Lidstrom M.E."/>
        </authorList>
    </citation>
    <scope>NUCLEOTIDE SEQUENCE [LARGE SCALE GENOMIC DNA]</scope>
    <source>
        <strain evidence="4 6">5GB1C</strain>
    </source>
</reference>
<dbReference type="GO" id="GO:0003677">
    <property type="term" value="F:DNA binding"/>
    <property type="evidence" value="ECO:0007669"/>
    <property type="project" value="InterPro"/>
</dbReference>
<dbReference type="PANTHER" id="PTHR33055">
    <property type="entry name" value="TRANSPOSASE FOR INSERTION SEQUENCE ELEMENT IS1111A"/>
    <property type="match status" value="1"/>
</dbReference>
<dbReference type="GO" id="GO:0006313">
    <property type="term" value="P:DNA transposition"/>
    <property type="evidence" value="ECO:0007669"/>
    <property type="project" value="InterPro"/>
</dbReference>
<evidence type="ECO:0000313" key="6">
    <source>
        <dbReference type="Proteomes" id="UP000305881"/>
    </source>
</evidence>
<proteinExistence type="predicted"/>
<dbReference type="EMBL" id="CP035467">
    <property type="protein sequence ID" value="QCW82004.1"/>
    <property type="molecule type" value="Genomic_DNA"/>
</dbReference>
<feature type="domain" description="Transposase IS116/IS110/IS902 C-terminal" evidence="2">
    <location>
        <begin position="289"/>
        <end position="371"/>
    </location>
</feature>
<dbReference type="InterPro" id="IPR003346">
    <property type="entry name" value="Transposase_20"/>
</dbReference>
<sequence length="441" mass="48528">MAMRVSKVLNIQYPNAAGIDIGSRSHFVAVPADRATESVREFGCYTEDLNALALWLLDCGITIAALESTGVYWIPVFEVLEAHGIQVMLVNARSVKNVSGRKSDVLDCQWLQQLMSFGLLSSAFRPPADVCALRAVSRQRDTLLQDQARCVQRMQKALTQMNLQLTNVITDITGQTGLNIIRAIVAGERNPIELAKHRNYRIKASEVEIAKSLEGTWKAEHLFCLSQALSLYDTYRALIAEADAKLETLIAPLRRQDVQTAKGKTKRGGKNAPGFDVQEALREWAGVDLTQIGGIDVCTALKVLVELGTDLSKFKTAKHFCSWLGLCPGTRISGGKRLSGASKRIPNRVARALKLAAQGLHRSQCGLGAYYRKTAARLGKGKAITATAHKLARLIYAMLTKGTEYVQQSQAEYEAKFHDRTLKYLQLKAKTLGFDLVPQAV</sequence>
<dbReference type="Pfam" id="PF02371">
    <property type="entry name" value="Transposase_20"/>
    <property type="match status" value="1"/>
</dbReference>
<dbReference type="InterPro" id="IPR002525">
    <property type="entry name" value="Transp_IS110-like_N"/>
</dbReference>
<feature type="domain" description="Transposase IS110-like N-terminal" evidence="1">
    <location>
        <begin position="17"/>
        <end position="161"/>
    </location>
</feature>